<comment type="caution">
    <text evidence="1">The sequence shown here is derived from an EMBL/GenBank/DDBJ whole genome shotgun (WGS) entry which is preliminary data.</text>
</comment>
<name>A0A2T7P8F2_POMCA</name>
<keyword evidence="2" id="KW-1185">Reference proteome</keyword>
<sequence>MCESRLSGHGKFLCPRELVPSLTGRCRRSPLLPLHLADLFVVIKEALGVAQRHVADGAEAGGLHVQSGACLVTQSNALAAGPLAPADLQQLMVSDGGHQLGPQRRRLAAGYRSLVSCGDAKHVLQLRACMSEALVAKCGLTIRVLQPYTLASLQQTTAQQYVSCHKDLKEVGRHMHVAQEMRKRLEKRQEDTMRRVFCRLSKHWMTRLELNIEKTKFTCSLQ</sequence>
<evidence type="ECO:0000313" key="1">
    <source>
        <dbReference type="EMBL" id="PVD29697.1"/>
    </source>
</evidence>
<organism evidence="1 2">
    <name type="scientific">Pomacea canaliculata</name>
    <name type="common">Golden apple snail</name>
    <dbReference type="NCBI Taxonomy" id="400727"/>
    <lineage>
        <taxon>Eukaryota</taxon>
        <taxon>Metazoa</taxon>
        <taxon>Spiralia</taxon>
        <taxon>Lophotrochozoa</taxon>
        <taxon>Mollusca</taxon>
        <taxon>Gastropoda</taxon>
        <taxon>Caenogastropoda</taxon>
        <taxon>Architaenioglossa</taxon>
        <taxon>Ampullarioidea</taxon>
        <taxon>Ampullariidae</taxon>
        <taxon>Pomacea</taxon>
    </lineage>
</organism>
<proteinExistence type="predicted"/>
<evidence type="ECO:0000313" key="2">
    <source>
        <dbReference type="Proteomes" id="UP000245119"/>
    </source>
</evidence>
<dbReference type="Proteomes" id="UP000245119">
    <property type="component" value="Linkage Group LG5"/>
</dbReference>
<accession>A0A2T7P8F2</accession>
<dbReference type="AlphaFoldDB" id="A0A2T7P8F2"/>
<gene>
    <name evidence="1" type="ORF">C0Q70_08953</name>
</gene>
<reference evidence="1 2" key="1">
    <citation type="submission" date="2018-04" db="EMBL/GenBank/DDBJ databases">
        <title>The genome of golden apple snail Pomacea canaliculata provides insight into stress tolerance and invasive adaptation.</title>
        <authorList>
            <person name="Liu C."/>
            <person name="Liu B."/>
            <person name="Ren Y."/>
            <person name="Zhang Y."/>
            <person name="Wang H."/>
            <person name="Li S."/>
            <person name="Jiang F."/>
            <person name="Yin L."/>
            <person name="Zhang G."/>
            <person name="Qian W."/>
            <person name="Fan W."/>
        </authorList>
    </citation>
    <scope>NUCLEOTIDE SEQUENCE [LARGE SCALE GENOMIC DNA]</scope>
    <source>
        <strain evidence="1">SZHN2017</strain>
        <tissue evidence="1">Muscle</tissue>
    </source>
</reference>
<dbReference type="EMBL" id="PZQS01000005">
    <property type="protein sequence ID" value="PVD29697.1"/>
    <property type="molecule type" value="Genomic_DNA"/>
</dbReference>
<protein>
    <submittedName>
        <fullName evidence="1">Uncharacterized protein</fullName>
    </submittedName>
</protein>